<dbReference type="InterPro" id="IPR036097">
    <property type="entry name" value="HisK_dim/P_sf"/>
</dbReference>
<dbReference type="PROSITE" id="PS50109">
    <property type="entry name" value="HIS_KIN"/>
    <property type="match status" value="1"/>
</dbReference>
<dbReference type="EMBL" id="CADCTQ010000645">
    <property type="protein sequence ID" value="CAA9336809.1"/>
    <property type="molecule type" value="Genomic_DNA"/>
</dbReference>
<gene>
    <name evidence="11" type="ORF">AVDCRST_MAG56-7699</name>
</gene>
<keyword evidence="7" id="KW-0472">Membrane</keyword>
<dbReference type="SUPFAM" id="SSF47384">
    <property type="entry name" value="Homodimeric domain of signal transducing histidine kinase"/>
    <property type="match status" value="1"/>
</dbReference>
<dbReference type="NCBIfam" id="TIGR00229">
    <property type="entry name" value="sensory_box"/>
    <property type="match status" value="1"/>
</dbReference>
<accession>A0A6J4LNA0</accession>
<dbReference type="Gene3D" id="3.30.450.20">
    <property type="entry name" value="PAS domain"/>
    <property type="match status" value="1"/>
</dbReference>
<evidence type="ECO:0000313" key="11">
    <source>
        <dbReference type="EMBL" id="CAA9336809.1"/>
    </source>
</evidence>
<evidence type="ECO:0000259" key="9">
    <source>
        <dbReference type="PROSITE" id="PS50109"/>
    </source>
</evidence>
<evidence type="ECO:0000259" key="10">
    <source>
        <dbReference type="PROSITE" id="PS50112"/>
    </source>
</evidence>
<comment type="catalytic activity">
    <reaction evidence="1">
        <text>ATP + protein L-histidine = ADP + protein N-phospho-L-histidine.</text>
        <dbReference type="EC" id="2.7.13.3"/>
    </reaction>
</comment>
<evidence type="ECO:0000256" key="6">
    <source>
        <dbReference type="ARBA" id="ARBA00023012"/>
    </source>
</evidence>
<dbReference type="GO" id="GO:0005886">
    <property type="term" value="C:plasma membrane"/>
    <property type="evidence" value="ECO:0007669"/>
    <property type="project" value="TreeGrafter"/>
</dbReference>
<dbReference type="InterPro" id="IPR036890">
    <property type="entry name" value="HATPase_C_sf"/>
</dbReference>
<dbReference type="PANTHER" id="PTHR45453:SF1">
    <property type="entry name" value="PHOSPHATE REGULON SENSOR PROTEIN PHOR"/>
    <property type="match status" value="1"/>
</dbReference>
<evidence type="ECO:0000256" key="1">
    <source>
        <dbReference type="ARBA" id="ARBA00000085"/>
    </source>
</evidence>
<dbReference type="InterPro" id="IPR003594">
    <property type="entry name" value="HATPase_dom"/>
</dbReference>
<dbReference type="EC" id="2.7.13.3" evidence="2"/>
<dbReference type="Pfam" id="PF02518">
    <property type="entry name" value="HATPase_c"/>
    <property type="match status" value="1"/>
</dbReference>
<evidence type="ECO:0000256" key="2">
    <source>
        <dbReference type="ARBA" id="ARBA00012438"/>
    </source>
</evidence>
<feature type="domain" description="PAS" evidence="10">
    <location>
        <begin position="40"/>
        <end position="92"/>
    </location>
</feature>
<keyword evidence="4" id="KW-0808">Transferase</keyword>
<dbReference type="SMART" id="SM00387">
    <property type="entry name" value="HATPase_c"/>
    <property type="match status" value="1"/>
</dbReference>
<keyword evidence="3" id="KW-0597">Phosphoprotein</keyword>
<dbReference type="SUPFAM" id="SSF55785">
    <property type="entry name" value="PYP-like sensor domain (PAS domain)"/>
    <property type="match status" value="1"/>
</dbReference>
<feature type="coiled-coil region" evidence="8">
    <location>
        <begin position="135"/>
        <end position="162"/>
    </location>
</feature>
<dbReference type="GO" id="GO:0004721">
    <property type="term" value="F:phosphoprotein phosphatase activity"/>
    <property type="evidence" value="ECO:0007669"/>
    <property type="project" value="TreeGrafter"/>
</dbReference>
<reference evidence="11" key="1">
    <citation type="submission" date="2020-02" db="EMBL/GenBank/DDBJ databases">
        <authorList>
            <person name="Meier V. D."/>
        </authorList>
    </citation>
    <scope>NUCLEOTIDE SEQUENCE</scope>
    <source>
        <strain evidence="11">AVDCRST_MAG56</strain>
    </source>
</reference>
<dbReference type="InterPro" id="IPR050351">
    <property type="entry name" value="BphY/WalK/GraS-like"/>
</dbReference>
<dbReference type="InterPro" id="IPR013767">
    <property type="entry name" value="PAS_fold"/>
</dbReference>
<dbReference type="InterPro" id="IPR005467">
    <property type="entry name" value="His_kinase_dom"/>
</dbReference>
<keyword evidence="8" id="KW-0175">Coiled coil</keyword>
<dbReference type="Pfam" id="PF00989">
    <property type="entry name" value="PAS"/>
    <property type="match status" value="1"/>
</dbReference>
<keyword evidence="6" id="KW-0902">Two-component regulatory system</keyword>
<dbReference type="GO" id="GO:0006355">
    <property type="term" value="P:regulation of DNA-templated transcription"/>
    <property type="evidence" value="ECO:0007669"/>
    <property type="project" value="InterPro"/>
</dbReference>
<evidence type="ECO:0000256" key="8">
    <source>
        <dbReference type="SAM" id="Coils"/>
    </source>
</evidence>
<dbReference type="CDD" id="cd00130">
    <property type="entry name" value="PAS"/>
    <property type="match status" value="1"/>
</dbReference>
<dbReference type="SMART" id="SM00091">
    <property type="entry name" value="PAS"/>
    <property type="match status" value="1"/>
</dbReference>
<dbReference type="InterPro" id="IPR000014">
    <property type="entry name" value="PAS"/>
</dbReference>
<evidence type="ECO:0000256" key="3">
    <source>
        <dbReference type="ARBA" id="ARBA00022553"/>
    </source>
</evidence>
<feature type="domain" description="Histidine kinase" evidence="9">
    <location>
        <begin position="165"/>
        <end position="375"/>
    </location>
</feature>
<dbReference type="PROSITE" id="PS50112">
    <property type="entry name" value="PAS"/>
    <property type="match status" value="1"/>
</dbReference>
<name>A0A6J4LNA0_9SPHI</name>
<dbReference type="SUPFAM" id="SSF55874">
    <property type="entry name" value="ATPase domain of HSP90 chaperone/DNA topoisomerase II/histidine kinase"/>
    <property type="match status" value="1"/>
</dbReference>
<evidence type="ECO:0000256" key="7">
    <source>
        <dbReference type="ARBA" id="ARBA00023136"/>
    </source>
</evidence>
<sequence length="378" mass="43059">MDYSYKSLISARLDSVKELLEKKGRNAVSFVKKLPIPACVTDDKGIFTEINEAYCNFYGYTQEEMLGKHFTMVVPEEKRAYLAELHDLFMGQKYELQAEWVVVDKYGKEKHIFANAAYVVDTALNAHKITFLIDVTENKKEKELLEKTIGQLEENLQTRELAEAILIHDMRKPIGSIINIIDIIQDPPFDEEMLELYRMIPELATKALHLIEAYNGIHRMEKGCYSPDLKPLDMVGLTHKLIKYLTPEARRKSIAFAVKTETDQIVLHADALYIEFMLENLLTNAIQASPLKEKITVELRRESRNAVINVHNFGTVPDKIRARFFDKYVTQGKTRGTGLGTYIAKMIATNHQGNISFTTSEEQGTVVTVILPLEPTGI</sequence>
<dbReference type="GO" id="GO:0000155">
    <property type="term" value="F:phosphorelay sensor kinase activity"/>
    <property type="evidence" value="ECO:0007669"/>
    <property type="project" value="InterPro"/>
</dbReference>
<dbReference type="InterPro" id="IPR035965">
    <property type="entry name" value="PAS-like_dom_sf"/>
</dbReference>
<protein>
    <recommendedName>
        <fullName evidence="2">histidine kinase</fullName>
        <ecNumber evidence="2">2.7.13.3</ecNumber>
    </recommendedName>
</protein>
<keyword evidence="5" id="KW-0418">Kinase</keyword>
<dbReference type="PANTHER" id="PTHR45453">
    <property type="entry name" value="PHOSPHATE REGULON SENSOR PROTEIN PHOR"/>
    <property type="match status" value="1"/>
</dbReference>
<dbReference type="Gene3D" id="3.30.565.10">
    <property type="entry name" value="Histidine kinase-like ATPase, C-terminal domain"/>
    <property type="match status" value="1"/>
</dbReference>
<proteinExistence type="predicted"/>
<dbReference type="AlphaFoldDB" id="A0A6J4LNA0"/>
<evidence type="ECO:0000256" key="4">
    <source>
        <dbReference type="ARBA" id="ARBA00022679"/>
    </source>
</evidence>
<organism evidence="11">
    <name type="scientific">uncultured Cytophagales bacterium</name>
    <dbReference type="NCBI Taxonomy" id="158755"/>
    <lineage>
        <taxon>Bacteria</taxon>
        <taxon>Pseudomonadati</taxon>
        <taxon>Bacteroidota</taxon>
        <taxon>Sphingobacteriia</taxon>
        <taxon>Sphingobacteriales</taxon>
        <taxon>environmental samples</taxon>
    </lineage>
</organism>
<evidence type="ECO:0000256" key="5">
    <source>
        <dbReference type="ARBA" id="ARBA00022777"/>
    </source>
</evidence>
<dbReference type="GO" id="GO:0016036">
    <property type="term" value="P:cellular response to phosphate starvation"/>
    <property type="evidence" value="ECO:0007669"/>
    <property type="project" value="TreeGrafter"/>
</dbReference>
<dbReference type="Gene3D" id="1.10.287.130">
    <property type="match status" value="1"/>
</dbReference>